<name>B7AV14_9FIRM</name>
<accession>B7AV14</accession>
<dbReference type="EMBL" id="ABVQ01000037">
    <property type="protein sequence ID" value="EEC56055.1"/>
    <property type="molecule type" value="Genomic_DNA"/>
</dbReference>
<dbReference type="Proteomes" id="UP000003136">
    <property type="component" value="Unassembled WGS sequence"/>
</dbReference>
<evidence type="ECO:0000313" key="2">
    <source>
        <dbReference type="Proteomes" id="UP000003136"/>
    </source>
</evidence>
<keyword evidence="2" id="KW-1185">Reference proteome</keyword>
<proteinExistence type="predicted"/>
<evidence type="ECO:0008006" key="3">
    <source>
        <dbReference type="Google" id="ProtNLM"/>
    </source>
</evidence>
<organism evidence="1 2">
    <name type="scientific">[Bacteroides] pectinophilus ATCC 43243</name>
    <dbReference type="NCBI Taxonomy" id="483218"/>
    <lineage>
        <taxon>Bacteria</taxon>
        <taxon>Bacillati</taxon>
        <taxon>Bacillota</taxon>
        <taxon>Clostridia</taxon>
        <taxon>Eubacteriales</taxon>
    </lineage>
</organism>
<comment type="caution">
    <text evidence="1">The sequence shown here is derived from an EMBL/GenBank/DDBJ whole genome shotgun (WGS) entry which is preliminary data.</text>
</comment>
<dbReference type="HOGENOM" id="CLU_107547_1_0_9"/>
<gene>
    <name evidence="1" type="ORF">BACPEC_02562</name>
</gene>
<reference evidence="1 2" key="2">
    <citation type="submission" date="2008-11" db="EMBL/GenBank/DDBJ databases">
        <authorList>
            <person name="Fulton L."/>
            <person name="Clifton S."/>
            <person name="Fulton B."/>
            <person name="Xu J."/>
            <person name="Minx P."/>
            <person name="Pepin K.H."/>
            <person name="Johnson M."/>
            <person name="Bhonagiri V."/>
            <person name="Nash W.E."/>
            <person name="Mardis E.R."/>
            <person name="Wilson R.K."/>
        </authorList>
    </citation>
    <scope>NUCLEOTIDE SEQUENCE [LARGE SCALE GENOMIC DNA]</scope>
    <source>
        <strain evidence="1 2">ATCC 43243</strain>
    </source>
</reference>
<protein>
    <recommendedName>
        <fullName evidence="3">N-acetyltransferase domain-containing protein</fullName>
    </recommendedName>
</protein>
<dbReference type="eggNOG" id="ENOG502ZC37">
    <property type="taxonomic scope" value="Bacteria"/>
</dbReference>
<dbReference type="SUPFAM" id="SSF55729">
    <property type="entry name" value="Acyl-CoA N-acyltransferases (Nat)"/>
    <property type="match status" value="1"/>
</dbReference>
<dbReference type="Gene3D" id="3.40.630.30">
    <property type="match status" value="1"/>
</dbReference>
<dbReference type="STRING" id="483218.BACPEC_02562"/>
<evidence type="ECO:0000313" key="1">
    <source>
        <dbReference type="EMBL" id="EEC56055.1"/>
    </source>
</evidence>
<sequence>MIKNALPFFNSDNCHGDNFYYPNEDRMRQAIKFWLSSYSSKWFVRWTIIDKEKHEAIGTIEVFHRSANDNFNHVGVLRLDLKSEYETSEEIFTIMNLIVPPTFDLFECEEIITKVPVYAVERIEAMKRVGFKKSTKLLVGTMDGYAYKDYWTINRGVYIPLDDLEAKEKA</sequence>
<dbReference type="AlphaFoldDB" id="B7AV14"/>
<dbReference type="InterPro" id="IPR016181">
    <property type="entry name" value="Acyl_CoA_acyltransferase"/>
</dbReference>
<reference evidence="1 2" key="1">
    <citation type="submission" date="2008-11" db="EMBL/GenBank/DDBJ databases">
        <title>Draft genome sequence of Bacteroides pectinophilus (ATCC 43243).</title>
        <authorList>
            <person name="Sudarsanam P."/>
            <person name="Ley R."/>
            <person name="Guruge J."/>
            <person name="Turnbaugh P.J."/>
            <person name="Mahowald M."/>
            <person name="Liep D."/>
            <person name="Gordon J."/>
        </authorList>
    </citation>
    <scope>NUCLEOTIDE SEQUENCE [LARGE SCALE GENOMIC DNA]</scope>
    <source>
        <strain evidence="1 2">ATCC 43243</strain>
    </source>
</reference>